<evidence type="ECO:0000313" key="1">
    <source>
        <dbReference type="EMBL" id="NIJ54729.1"/>
    </source>
</evidence>
<gene>
    <name evidence="1" type="ORF">FHS68_003916</name>
</gene>
<comment type="caution">
    <text evidence="1">The sequence shown here is derived from an EMBL/GenBank/DDBJ whole genome shotgun (WGS) entry which is preliminary data.</text>
</comment>
<name>A0ABX0US38_9BACT</name>
<evidence type="ECO:0000313" key="2">
    <source>
        <dbReference type="Proteomes" id="UP001179181"/>
    </source>
</evidence>
<dbReference type="EMBL" id="JAASQJ010000004">
    <property type="protein sequence ID" value="NIJ54729.1"/>
    <property type="molecule type" value="Genomic_DNA"/>
</dbReference>
<proteinExistence type="predicted"/>
<dbReference type="Pfam" id="PF09365">
    <property type="entry name" value="DUF2461"/>
    <property type="match status" value="1"/>
</dbReference>
<organism evidence="1 2">
    <name type="scientific">Dyadobacter arcticus</name>
    <dbReference type="NCBI Taxonomy" id="1078754"/>
    <lineage>
        <taxon>Bacteria</taxon>
        <taxon>Pseudomonadati</taxon>
        <taxon>Bacteroidota</taxon>
        <taxon>Cytophagia</taxon>
        <taxon>Cytophagales</taxon>
        <taxon>Spirosomataceae</taxon>
        <taxon>Dyadobacter</taxon>
    </lineage>
</organism>
<dbReference type="InterPro" id="IPR012808">
    <property type="entry name" value="CHP02453"/>
</dbReference>
<dbReference type="PANTHER" id="PTHR36452:SF1">
    <property type="entry name" value="DUF2461 DOMAIN-CONTAINING PROTEIN"/>
    <property type="match status" value="1"/>
</dbReference>
<sequence>MIQAATLKFLEDLKKNNVKEWFDDNRKAYELARANFLDFSQKLIDGISAFDQDIAVANLVAKNCMSRINRDIRFSKDKSPYKTNFFLIVNAGGKKGNHAGYYFQLEPGASFVGGGAYMPMPEDLQKFRQEIEYNFTEWQKLVSAGPFLKTYANGIQSPETLSRAPKGFEENSPAIEYLKMKGYYAVTNLSDQALVSEKSLADITSSLETVQPLVAFLNHAFV</sequence>
<reference evidence="1 2" key="1">
    <citation type="submission" date="2020-03" db="EMBL/GenBank/DDBJ databases">
        <title>Genomic Encyclopedia of Type Strains, Phase IV (KMG-IV): sequencing the most valuable type-strain genomes for metagenomic binning, comparative biology and taxonomic classification.</title>
        <authorList>
            <person name="Goeker M."/>
        </authorList>
    </citation>
    <scope>NUCLEOTIDE SEQUENCE [LARGE SCALE GENOMIC DNA]</scope>
    <source>
        <strain evidence="1 2">DSM 102865</strain>
    </source>
</reference>
<accession>A0ABX0US38</accession>
<protein>
    <submittedName>
        <fullName evidence="1">Uncharacterized protein (TIGR02453 family)</fullName>
    </submittedName>
</protein>
<dbReference type="PIRSF" id="PIRSF028451">
    <property type="entry name" value="UCP028451"/>
    <property type="match status" value="1"/>
</dbReference>
<dbReference type="RefSeq" id="WP_167273525.1">
    <property type="nucleotide sequence ID" value="NZ_JAASQJ010000004.1"/>
</dbReference>
<dbReference type="InterPro" id="IPR015996">
    <property type="entry name" value="UCP028451"/>
</dbReference>
<dbReference type="NCBIfam" id="TIGR02453">
    <property type="entry name" value="TIGR02453 family protein"/>
    <property type="match status" value="1"/>
</dbReference>
<dbReference type="Proteomes" id="UP001179181">
    <property type="component" value="Unassembled WGS sequence"/>
</dbReference>
<dbReference type="PANTHER" id="PTHR36452">
    <property type="entry name" value="CHROMOSOME 12, WHOLE GENOME SHOTGUN SEQUENCE"/>
    <property type="match status" value="1"/>
</dbReference>
<keyword evidence="2" id="KW-1185">Reference proteome</keyword>